<dbReference type="AlphaFoldDB" id="A0A4P6XSA6"/>
<protein>
    <submittedName>
        <fullName evidence="1">Uncharacterized protein</fullName>
    </submittedName>
</protein>
<sequence length="75" mass="8390">MNSSLTDEQAKVLLELEMILNTVHVINSNLEKSIDVVRERPPSSSQTSPELLAYRELVARNTALLKDVLSVLDQL</sequence>
<dbReference type="Proteomes" id="UP000292447">
    <property type="component" value="Chromosome IV"/>
</dbReference>
<dbReference type="EMBL" id="CP034459">
    <property type="protein sequence ID" value="QBM89256.1"/>
    <property type="molecule type" value="Genomic_DNA"/>
</dbReference>
<name>A0A4P6XSA6_9ASCO</name>
<accession>A0A4P6XSA6</accession>
<reference evidence="2" key="1">
    <citation type="submission" date="2019-03" db="EMBL/GenBank/DDBJ databases">
        <title>Snf2 controls pulcherriminic acid biosynthesis and connects pigmentation and antifungal activity of the yeast Metschnikowia pulcherrima.</title>
        <authorList>
            <person name="Gore-Lloyd D."/>
            <person name="Sumann I."/>
            <person name="Brachmann A.O."/>
            <person name="Schneeberger K."/>
            <person name="Ortiz-Merino R.A."/>
            <person name="Moreno-Beltran M."/>
            <person name="Schlaefli M."/>
            <person name="Kirner P."/>
            <person name="Santos Kron A."/>
            <person name="Wolfe K.H."/>
            <person name="Piel J."/>
            <person name="Ahrens C.H."/>
            <person name="Henk D."/>
            <person name="Freimoser F.M."/>
        </authorList>
    </citation>
    <scope>NUCLEOTIDE SEQUENCE [LARGE SCALE GENOMIC DNA]</scope>
    <source>
        <strain evidence="2">APC 1.2</strain>
    </source>
</reference>
<keyword evidence="2" id="KW-1185">Reference proteome</keyword>
<organism evidence="1 2">
    <name type="scientific">Metschnikowia aff. pulcherrima</name>
    <dbReference type="NCBI Taxonomy" id="2163413"/>
    <lineage>
        <taxon>Eukaryota</taxon>
        <taxon>Fungi</taxon>
        <taxon>Dikarya</taxon>
        <taxon>Ascomycota</taxon>
        <taxon>Saccharomycotina</taxon>
        <taxon>Pichiomycetes</taxon>
        <taxon>Metschnikowiaceae</taxon>
        <taxon>Metschnikowia</taxon>
    </lineage>
</organism>
<evidence type="ECO:0000313" key="2">
    <source>
        <dbReference type="Proteomes" id="UP000292447"/>
    </source>
</evidence>
<gene>
    <name evidence="1" type="ORF">METSCH_D03200</name>
</gene>
<proteinExistence type="predicted"/>
<evidence type="ECO:0000313" key="1">
    <source>
        <dbReference type="EMBL" id="QBM89256.1"/>
    </source>
</evidence>